<dbReference type="InterPro" id="IPR044023">
    <property type="entry name" value="Ig_7"/>
</dbReference>
<dbReference type="EMBL" id="CP165625">
    <property type="protein sequence ID" value="XDU96097.1"/>
    <property type="molecule type" value="Genomic_DNA"/>
</dbReference>
<dbReference type="InterPro" id="IPR057708">
    <property type="entry name" value="DUF7948"/>
</dbReference>
<feature type="domain" description="Ig-like" evidence="2">
    <location>
        <begin position="885"/>
        <end position="955"/>
    </location>
</feature>
<dbReference type="RefSeq" id="WP_369753417.1">
    <property type="nucleotide sequence ID" value="NZ_CP165625.1"/>
</dbReference>
<evidence type="ECO:0000259" key="3">
    <source>
        <dbReference type="Pfam" id="PF25778"/>
    </source>
</evidence>
<dbReference type="InterPro" id="IPR026341">
    <property type="entry name" value="T9SS_type_B"/>
</dbReference>
<name>A0AB39W453_9FLAO</name>
<accession>A0AB39W453</accession>
<dbReference type="Gene3D" id="2.60.40.10">
    <property type="entry name" value="Immunoglobulins"/>
    <property type="match status" value="2"/>
</dbReference>
<dbReference type="InterPro" id="IPR052918">
    <property type="entry name" value="Motility_Chemotaxis_Reg"/>
</dbReference>
<dbReference type="Pfam" id="PF25778">
    <property type="entry name" value="DUF7948"/>
    <property type="match status" value="1"/>
</dbReference>
<feature type="signal peptide" evidence="1">
    <location>
        <begin position="1"/>
        <end position="20"/>
    </location>
</feature>
<dbReference type="InterPro" id="IPR013783">
    <property type="entry name" value="Ig-like_fold"/>
</dbReference>
<gene>
    <name evidence="4" type="ORF">AB3G34_03090</name>
</gene>
<dbReference type="Pfam" id="PF19081">
    <property type="entry name" value="Ig_7"/>
    <property type="match status" value="2"/>
</dbReference>
<evidence type="ECO:0000256" key="1">
    <source>
        <dbReference type="SAM" id="SignalP"/>
    </source>
</evidence>
<reference evidence="4" key="1">
    <citation type="submission" date="2024-07" db="EMBL/GenBank/DDBJ databases">
        <authorList>
            <person name="Biller S.J."/>
        </authorList>
    </citation>
    <scope>NUCLEOTIDE SEQUENCE</scope>
    <source>
        <strain evidence="4">WC2409</strain>
    </source>
</reference>
<organism evidence="4">
    <name type="scientific">Flavobacterium sp. WC2409</name>
    <dbReference type="NCBI Taxonomy" id="3234139"/>
    <lineage>
        <taxon>Bacteria</taxon>
        <taxon>Pseudomonadati</taxon>
        <taxon>Bacteroidota</taxon>
        <taxon>Flavobacteriia</taxon>
        <taxon>Flavobacteriales</taxon>
        <taxon>Flavobacteriaceae</taxon>
        <taxon>Flavobacterium</taxon>
    </lineage>
</organism>
<protein>
    <submittedName>
        <fullName evidence="4">T9SS type B sorting domain-containing protein</fullName>
    </submittedName>
</protein>
<keyword evidence="1" id="KW-0732">Signal</keyword>
<evidence type="ECO:0000313" key="4">
    <source>
        <dbReference type="EMBL" id="XDU96097.1"/>
    </source>
</evidence>
<dbReference type="PANTHER" id="PTHR35580:SF1">
    <property type="entry name" value="PHYTASE-LIKE DOMAIN-CONTAINING PROTEIN"/>
    <property type="match status" value="1"/>
</dbReference>
<feature type="domain" description="Ig-like" evidence="2">
    <location>
        <begin position="960"/>
        <end position="1026"/>
    </location>
</feature>
<dbReference type="PANTHER" id="PTHR35580">
    <property type="entry name" value="CELL SURFACE GLYCOPROTEIN (S-LAYER PROTEIN)-LIKE PROTEIN"/>
    <property type="match status" value="1"/>
</dbReference>
<dbReference type="Pfam" id="PF13585">
    <property type="entry name" value="CHU_C"/>
    <property type="match status" value="1"/>
</dbReference>
<dbReference type="NCBIfam" id="TIGR04131">
    <property type="entry name" value="Bac_Flav_CTERM"/>
    <property type="match status" value="1"/>
</dbReference>
<proteinExistence type="predicted"/>
<sequence length="1355" mass="149887">MKQKLLFLFLLITLASFAQKNSQTIGFKENKGQIIDQNGKPNNTVKYLLNTRGLNVQLRKDGFSYDIYETKKHPIKQRLEEKRAFPSLKNNDKKVPDYTLEYVFHRVDIDFVNSNPNVELVTNKASTDYDNYYNIPNKPEGVINVHQYQQITYKNIYPNIDVVFSIPKDTLKTVEYNFVVHPKGNISDIQLKFNGAKTELVDNKIKMQVRFGEMEETLPASWTEDGMSKKSINVAYSKIKKDVYGFKTANAISNKTVIIDPVPVRLWGTYFGGENGETPTSLFCKDDYIYLTGTTTSTDNIASAGANTFYYASISDYDSFLVKFNSNGTRVWSTYYGGRKADIIFQVKVSNNQNVYIVGETLSDNNISTPNSSEPNFDSIIQDGRQKLAGFFVKFDTNGERKWGTYYWGSISNLSIDSSEKIYISGATFADKKISTPNAHQINIDNPSLNPIYGYFSDGFIAKFNSDGDKEWGTYYGGLDDDYISDSQIDSNGFLYFSGITSSSNNIASINTTNTPSHSNADSFLIKFSPNGNRIWGTYFGGEKHDYAFSLGIDSNNYLYTFGWTQSLSNISTPGVFQEVYNDSFWATDNNGCIFKFNSDGDKIWGTYFFSETLKGSVSKNGDLYFTGTTSINIPSISTPNAYQEDNNGRAQAYLENFDNNGKRKWGTFYGGNYGGSTGNVSATDNNGNIYLAGTTSSSDYIATPNTHQTNLYNSGNDAYLIKFKDCESSALVTSNSPICIGNTLELKASGGTDYVWTGPNGFTSTIQNPTIPNATASNGGQYTCSITGSGGCDDTKKVDVIIGDIEAPIPNLALLPTITGDCKTIINTIPTATDVCAGTITATTTSPLSYSLPGNYTVIWEYNDGNGNTSTQNQTITITAQPLPTAPSTQTFCIQQNATINEIKITGQNIKWYDALTNGNLLANTTPLQNGITYYASQTIDSCESDRISVLINIQNTPTPTGSANQTFCKSQNPTLDTIVASGTAIQWYDIGGTLLSNSTALQDGITYYASQTENGCESTNKLAIIISLISTLPANDYAELFCDDLNDGSEKVDLSDYNSKLISNTAGYTFSYYSNYSAAENQLVSSQITNFSNFNLSLGDNKIYVRINSNTPCYAISELKLTLLSKPKITIPDVVPICENNTITIDAGLDYDTYLWSTGETSSSINVDNPGNYSVTVTNNYSTISCSSTKNFEVRQSNIATITSIDTQDWTDNQNTITVYATGAGDFEYSIDGIHFQDEPQFTNIISGQYTVHVRDKNGCGTVTDEVYLLMYPKFFTPNGDGFNDTWKIKFSTVEIGLSVKIFDRYGKLIKELTHNNDWDGRFNGQELPATDYWFVVTRANGTEYRGHFSLKR</sequence>
<dbReference type="SUPFAM" id="SSF101898">
    <property type="entry name" value="NHL repeat"/>
    <property type="match status" value="1"/>
</dbReference>
<feature type="chain" id="PRO_5044246845" evidence="1">
    <location>
        <begin position="21"/>
        <end position="1355"/>
    </location>
</feature>
<feature type="domain" description="DUF7948" evidence="3">
    <location>
        <begin position="27"/>
        <end position="262"/>
    </location>
</feature>
<evidence type="ECO:0000259" key="2">
    <source>
        <dbReference type="Pfam" id="PF19081"/>
    </source>
</evidence>